<feature type="compositionally biased region" description="Polar residues" evidence="1">
    <location>
        <begin position="102"/>
        <end position="115"/>
    </location>
</feature>
<evidence type="ECO:0000313" key="3">
    <source>
        <dbReference type="Proteomes" id="UP000639772"/>
    </source>
</evidence>
<evidence type="ECO:0000313" key="2">
    <source>
        <dbReference type="EMBL" id="KAG0459700.1"/>
    </source>
</evidence>
<dbReference type="PANTHER" id="PTHR36406">
    <property type="entry name" value="MEDIATOR OF RNA POLYMERASE II TRANSCRIPTION SUBUNIT 30"/>
    <property type="match status" value="1"/>
</dbReference>
<sequence>MARGAREEAIAAALEVEFGEQIAAHAIGDINGPGNGRGSLDWSMAGKSTQELGVEGQRHLEETINAAFQILSSMNEGSAIPSFGLLRPRQQAEPQHIRSLTLPATSLQKSPSTSRMRVAVEGEAGREEELLTKRDSAINLR</sequence>
<dbReference type="OrthoDB" id="532289at2759"/>
<dbReference type="PANTHER" id="PTHR36406:SF2">
    <property type="entry name" value="MEDIATOR OF RNA POLYMERASE II TRANSCRIPTION SUBUNIT 30"/>
    <property type="match status" value="1"/>
</dbReference>
<gene>
    <name evidence="2" type="ORF">HPP92_022828</name>
</gene>
<dbReference type="AlphaFoldDB" id="A0A835UG21"/>
<feature type="compositionally biased region" description="Basic and acidic residues" evidence="1">
    <location>
        <begin position="118"/>
        <end position="127"/>
    </location>
</feature>
<accession>A0A835UG21</accession>
<dbReference type="GO" id="GO:0016592">
    <property type="term" value="C:mediator complex"/>
    <property type="evidence" value="ECO:0007669"/>
    <property type="project" value="InterPro"/>
</dbReference>
<feature type="region of interest" description="Disordered" evidence="1">
    <location>
        <begin position="85"/>
        <end position="127"/>
    </location>
</feature>
<name>A0A835UG21_VANPL</name>
<proteinExistence type="predicted"/>
<reference evidence="2 3" key="1">
    <citation type="journal article" date="2020" name="Nat. Food">
        <title>A phased Vanilla planifolia genome enables genetic improvement of flavour and production.</title>
        <authorList>
            <person name="Hasing T."/>
            <person name="Tang H."/>
            <person name="Brym M."/>
            <person name="Khazi F."/>
            <person name="Huang T."/>
            <person name="Chambers A.H."/>
        </authorList>
    </citation>
    <scope>NUCLEOTIDE SEQUENCE [LARGE SCALE GENOMIC DNA]</scope>
    <source>
        <tissue evidence="2">Leaf</tissue>
    </source>
</reference>
<protein>
    <submittedName>
        <fullName evidence="2">Uncharacterized protein</fullName>
    </submittedName>
</protein>
<organism evidence="2 3">
    <name type="scientific">Vanilla planifolia</name>
    <name type="common">Vanilla</name>
    <dbReference type="NCBI Taxonomy" id="51239"/>
    <lineage>
        <taxon>Eukaryota</taxon>
        <taxon>Viridiplantae</taxon>
        <taxon>Streptophyta</taxon>
        <taxon>Embryophyta</taxon>
        <taxon>Tracheophyta</taxon>
        <taxon>Spermatophyta</taxon>
        <taxon>Magnoliopsida</taxon>
        <taxon>Liliopsida</taxon>
        <taxon>Asparagales</taxon>
        <taxon>Orchidaceae</taxon>
        <taxon>Vanilloideae</taxon>
        <taxon>Vanilleae</taxon>
        <taxon>Vanilla</taxon>
    </lineage>
</organism>
<dbReference type="EMBL" id="JADCNM010000012">
    <property type="protein sequence ID" value="KAG0459700.1"/>
    <property type="molecule type" value="Genomic_DNA"/>
</dbReference>
<comment type="caution">
    <text evidence="2">The sequence shown here is derived from an EMBL/GenBank/DDBJ whole genome shotgun (WGS) entry which is preliminary data.</text>
</comment>
<evidence type="ECO:0000256" key="1">
    <source>
        <dbReference type="SAM" id="MobiDB-lite"/>
    </source>
</evidence>
<dbReference type="InterPro" id="IPR034568">
    <property type="entry name" value="MED30"/>
</dbReference>
<dbReference type="Proteomes" id="UP000639772">
    <property type="component" value="Chromosome 12"/>
</dbReference>